<evidence type="ECO:0000256" key="2">
    <source>
        <dbReference type="SAM" id="Phobius"/>
    </source>
</evidence>
<gene>
    <name evidence="3" type="ORF">UFOVP391_24</name>
</gene>
<sequence>MANEVEIPLKLSGVTSLKAELRQLKAAIADASDPEQMAALAARAGEVADRIKDANEAVNVFASGSKFEQISNSFGGIRDSIMSLDFEEASDKAKVFAKNLGGLNAADISKSMKGLTSTITTMGGAFIKLGAQILVNPIFLLVAVITAIVVAVVMFLKKIGVLDAIFNAITKALKPLIDGFKQLTEWLGLSTAASDDAAERVQKNNEKIAESSKKRVEQQTKSIDQEIQLAQSLGKDTEDLEINKTKVTEREAKLRVKEAEKGLKDLQKKTGKLADEERERLKKQVQDENAIIKQARVDRQVILNKAASEEKQKQAEEDKKAAEEAATRAKEAAKKYRDGANAIQAEINAANKLVVDSGKTQAQKEIDDIKAKYAALIAEAKKYKKDITALEQAQSLEINNVRKAEAAETETIQTKSAASAISTLVSTRNQQLQVEGESNMKRFQEQQQYNDAVLAAEESLAQAKLGAVKGLISGLTDLAGENKKLANAMFLVDKALAIGEIIVNTQKEISGYASNPLWTALPDGGASLKIPAIAAAKVRAATSIGTIVASSISKFMNGGGASVSTPSGGGGGGGTTATASSVPSFVPGNLYGQGNAANNTGSASGVETNTMFTVNAVVSETEITGVQNKVNKILKNAVL</sequence>
<reference evidence="3" key="1">
    <citation type="submission" date="2020-05" db="EMBL/GenBank/DDBJ databases">
        <authorList>
            <person name="Chiriac C."/>
            <person name="Salcher M."/>
            <person name="Ghai R."/>
            <person name="Kavagutti S V."/>
        </authorList>
    </citation>
    <scope>NUCLEOTIDE SEQUENCE</scope>
</reference>
<protein>
    <submittedName>
        <fullName evidence="3">Uncharacterized protein</fullName>
    </submittedName>
</protein>
<proteinExistence type="predicted"/>
<dbReference type="EMBL" id="LR798325">
    <property type="protein sequence ID" value="CAB5224057.1"/>
    <property type="molecule type" value="Genomic_DNA"/>
</dbReference>
<keyword evidence="1" id="KW-0175">Coiled coil</keyword>
<organism evidence="3">
    <name type="scientific">uncultured Caudovirales phage</name>
    <dbReference type="NCBI Taxonomy" id="2100421"/>
    <lineage>
        <taxon>Viruses</taxon>
        <taxon>Duplodnaviria</taxon>
        <taxon>Heunggongvirae</taxon>
        <taxon>Uroviricota</taxon>
        <taxon>Caudoviricetes</taxon>
        <taxon>Peduoviridae</taxon>
        <taxon>Maltschvirus</taxon>
        <taxon>Maltschvirus maltsch</taxon>
    </lineage>
</organism>
<keyword evidence="2" id="KW-1133">Transmembrane helix</keyword>
<feature type="coiled-coil region" evidence="1">
    <location>
        <begin position="249"/>
        <end position="393"/>
    </location>
</feature>
<evidence type="ECO:0000313" key="3">
    <source>
        <dbReference type="EMBL" id="CAB5224057.1"/>
    </source>
</evidence>
<feature type="transmembrane region" description="Helical" evidence="2">
    <location>
        <begin position="138"/>
        <end position="156"/>
    </location>
</feature>
<accession>A0A6J7X0X3</accession>
<name>A0A6J7X0X3_9CAUD</name>
<keyword evidence="2" id="KW-0472">Membrane</keyword>
<evidence type="ECO:0000256" key="1">
    <source>
        <dbReference type="SAM" id="Coils"/>
    </source>
</evidence>
<keyword evidence="2" id="KW-0812">Transmembrane</keyword>